<sequence>MDAQRPHRRVPLGAQGTRVGGRSLALRRDSTDITTLQQQYPDNPALHSLSADTRLVVSEPLGDLHGVWREMPESTCVVTRDGVQELLEFRPRH</sequence>
<accession>A0ABV8C0G8</accession>
<gene>
    <name evidence="1" type="ORF">ACFOWZ_28685</name>
</gene>
<name>A0ABV8C0G8_9PSEU</name>
<organism evidence="1 2">
    <name type="scientific">Lentzea rhizosphaerae</name>
    <dbReference type="NCBI Taxonomy" id="2041025"/>
    <lineage>
        <taxon>Bacteria</taxon>
        <taxon>Bacillati</taxon>
        <taxon>Actinomycetota</taxon>
        <taxon>Actinomycetes</taxon>
        <taxon>Pseudonocardiales</taxon>
        <taxon>Pseudonocardiaceae</taxon>
        <taxon>Lentzea</taxon>
    </lineage>
</organism>
<evidence type="ECO:0000313" key="1">
    <source>
        <dbReference type="EMBL" id="MFC3895475.1"/>
    </source>
</evidence>
<evidence type="ECO:0000313" key="2">
    <source>
        <dbReference type="Proteomes" id="UP001595690"/>
    </source>
</evidence>
<dbReference type="Proteomes" id="UP001595690">
    <property type="component" value="Unassembled WGS sequence"/>
</dbReference>
<protein>
    <submittedName>
        <fullName evidence="1">Uncharacterized protein</fullName>
    </submittedName>
</protein>
<dbReference type="RefSeq" id="WP_382377070.1">
    <property type="nucleotide sequence ID" value="NZ_JBHRZI010000024.1"/>
</dbReference>
<dbReference type="EMBL" id="JBHRZI010000024">
    <property type="protein sequence ID" value="MFC3895475.1"/>
    <property type="molecule type" value="Genomic_DNA"/>
</dbReference>
<keyword evidence="2" id="KW-1185">Reference proteome</keyword>
<comment type="caution">
    <text evidence="1">The sequence shown here is derived from an EMBL/GenBank/DDBJ whole genome shotgun (WGS) entry which is preliminary data.</text>
</comment>
<proteinExistence type="predicted"/>
<reference evidence="2" key="1">
    <citation type="journal article" date="2019" name="Int. J. Syst. Evol. Microbiol.">
        <title>The Global Catalogue of Microorganisms (GCM) 10K type strain sequencing project: providing services to taxonomists for standard genome sequencing and annotation.</title>
        <authorList>
            <consortium name="The Broad Institute Genomics Platform"/>
            <consortium name="The Broad Institute Genome Sequencing Center for Infectious Disease"/>
            <person name="Wu L."/>
            <person name="Ma J."/>
        </authorList>
    </citation>
    <scope>NUCLEOTIDE SEQUENCE [LARGE SCALE GENOMIC DNA]</scope>
    <source>
        <strain evidence="2">CGMCC 4.7405</strain>
    </source>
</reference>